<dbReference type="PANTHER" id="PTHR43737:SF1">
    <property type="entry name" value="DUF1501 DOMAIN-CONTAINING PROTEIN"/>
    <property type="match status" value="1"/>
</dbReference>
<dbReference type="PROSITE" id="PS51318">
    <property type="entry name" value="TAT"/>
    <property type="match status" value="1"/>
</dbReference>
<sequence length="467" mass="49214">MSMMQDQSPHDQSRRAFLKRSALFGLAGTATPFVSSLAAIGEAAAATASDYKALVCVFLYGGNDYANTLVPYDETSFAAYRAARANIGYQRDALAGSVLNPAVALPGGRVYALSPSMPEMSQLFAAGKMAVALNVGTLVEPTTKTQYNNRTVRLPPKLFSHNDQQSFFQASSPEGATSGWGGRIGDVFQNGNGAAALTCINTSGNAVYLTGRTAIQYAVGTGGPVALLNNSRTLYGSSSALDTLRSLMTTETSFAMASEHARISKRAFDVQAQLSGALAGAPASNFPLFPSNNPLADQLKMVARMIAVNQTLGLKRQVFFVSMGGFDLHDNLVAQHPGLLARISSAMKAFYDTTAAMGVANQVTSFTASDFGRTLQSNDDGSDHGWGGMHFIVGGAVKGQRFYGKAPTVGTNTNDDVGQGRLIPTMSVDQYAATLASWFGIDSGGLRTVLPNIGNYDSATWNQGFMG</sequence>
<dbReference type="AlphaFoldDB" id="A0A147IRL1"/>
<dbReference type="Pfam" id="PF07394">
    <property type="entry name" value="DUF1501"/>
    <property type="match status" value="1"/>
</dbReference>
<dbReference type="Proteomes" id="UP000073923">
    <property type="component" value="Unassembled WGS sequence"/>
</dbReference>
<name>A0A147IRL1_9SPHN</name>
<evidence type="ECO:0000313" key="2">
    <source>
        <dbReference type="Proteomes" id="UP000073923"/>
    </source>
</evidence>
<gene>
    <name evidence="1" type="ORF">NS355_10210</name>
</gene>
<dbReference type="PANTHER" id="PTHR43737">
    <property type="entry name" value="BLL7424 PROTEIN"/>
    <property type="match status" value="1"/>
</dbReference>
<comment type="caution">
    <text evidence="1">The sequence shown here is derived from an EMBL/GenBank/DDBJ whole genome shotgun (WGS) entry which is preliminary data.</text>
</comment>
<accession>A0A147IRL1</accession>
<dbReference type="InterPro" id="IPR006311">
    <property type="entry name" value="TAT_signal"/>
</dbReference>
<proteinExistence type="predicted"/>
<protein>
    <submittedName>
        <fullName evidence="1">Tat pathway signal protein</fullName>
    </submittedName>
</protein>
<dbReference type="PATRIC" id="fig|172044.3.peg.1985"/>
<organism evidence="1 2">
    <name type="scientific">Sphingomonas yabuuchiae</name>
    <dbReference type="NCBI Taxonomy" id="172044"/>
    <lineage>
        <taxon>Bacteria</taxon>
        <taxon>Pseudomonadati</taxon>
        <taxon>Pseudomonadota</taxon>
        <taxon>Alphaproteobacteria</taxon>
        <taxon>Sphingomonadales</taxon>
        <taxon>Sphingomonadaceae</taxon>
        <taxon>Sphingomonas</taxon>
    </lineage>
</organism>
<dbReference type="InterPro" id="IPR010869">
    <property type="entry name" value="DUF1501"/>
</dbReference>
<dbReference type="EMBL" id="LDTF01000049">
    <property type="protein sequence ID" value="KTT98093.1"/>
    <property type="molecule type" value="Genomic_DNA"/>
</dbReference>
<dbReference type="OrthoDB" id="9779968at2"/>
<evidence type="ECO:0000313" key="1">
    <source>
        <dbReference type="EMBL" id="KTT98093.1"/>
    </source>
</evidence>
<reference evidence="1 2" key="1">
    <citation type="journal article" date="2016" name="Front. Microbiol.">
        <title>Genomic Resource of Rice Seed Associated Bacteria.</title>
        <authorList>
            <person name="Midha S."/>
            <person name="Bansal K."/>
            <person name="Sharma S."/>
            <person name="Kumar N."/>
            <person name="Patil P.P."/>
            <person name="Chaudhry V."/>
            <person name="Patil P.B."/>
        </authorList>
    </citation>
    <scope>NUCLEOTIDE SEQUENCE [LARGE SCALE GENOMIC DNA]</scope>
    <source>
        <strain evidence="1 2">NS355</strain>
    </source>
</reference>